<organism evidence="2 3">
    <name type="scientific">Phytophthora palmivora</name>
    <dbReference type="NCBI Taxonomy" id="4796"/>
    <lineage>
        <taxon>Eukaryota</taxon>
        <taxon>Sar</taxon>
        <taxon>Stramenopiles</taxon>
        <taxon>Oomycota</taxon>
        <taxon>Peronosporomycetes</taxon>
        <taxon>Peronosporales</taxon>
        <taxon>Peronosporaceae</taxon>
        <taxon>Phytophthora</taxon>
    </lineage>
</organism>
<protein>
    <submittedName>
        <fullName evidence="2">Uncharacterized protein</fullName>
    </submittedName>
</protein>
<evidence type="ECO:0000313" key="2">
    <source>
        <dbReference type="EMBL" id="POM75324.1"/>
    </source>
</evidence>
<dbReference type="EMBL" id="NCKW01003894">
    <property type="protein sequence ID" value="POM75324.1"/>
    <property type="molecule type" value="Genomic_DNA"/>
</dbReference>
<keyword evidence="3" id="KW-1185">Reference proteome</keyword>
<gene>
    <name evidence="2" type="ORF">PHPALM_7585</name>
</gene>
<evidence type="ECO:0000256" key="1">
    <source>
        <dbReference type="SAM" id="MobiDB-lite"/>
    </source>
</evidence>
<sequence>MLFSNRADEGAAAGKKRAAPGSPSSEPSITKGFQSLFDSESHEAEEEGAVTEPQVIPNDLDEQQERYQAPDVDVSSRITSTGCGV</sequence>
<feature type="compositionally biased region" description="Polar residues" evidence="1">
    <location>
        <begin position="22"/>
        <end position="38"/>
    </location>
</feature>
<dbReference type="AlphaFoldDB" id="A0A2P4YBZ6"/>
<dbReference type="Proteomes" id="UP000237271">
    <property type="component" value="Unassembled WGS sequence"/>
</dbReference>
<accession>A0A2P4YBZ6</accession>
<reference evidence="2 3" key="1">
    <citation type="journal article" date="2017" name="Genome Biol. Evol.">
        <title>Phytophthora megakarya and P. palmivora, closely related causal agents of cacao black pod rot, underwent increases in genome sizes and gene numbers by different mechanisms.</title>
        <authorList>
            <person name="Ali S.S."/>
            <person name="Shao J."/>
            <person name="Lary D.J."/>
            <person name="Kronmiller B."/>
            <person name="Shen D."/>
            <person name="Strem M.D."/>
            <person name="Amoako-Attah I."/>
            <person name="Akrofi A.Y."/>
            <person name="Begoude B.A."/>
            <person name="Ten Hoopen G.M."/>
            <person name="Coulibaly K."/>
            <person name="Kebe B.I."/>
            <person name="Melnick R.L."/>
            <person name="Guiltinan M.J."/>
            <person name="Tyler B.M."/>
            <person name="Meinhardt L.W."/>
            <person name="Bailey B.A."/>
        </authorList>
    </citation>
    <scope>NUCLEOTIDE SEQUENCE [LARGE SCALE GENOMIC DNA]</scope>
    <source>
        <strain evidence="3">sbr112.9</strain>
    </source>
</reference>
<dbReference type="OrthoDB" id="146150at2759"/>
<evidence type="ECO:0000313" key="3">
    <source>
        <dbReference type="Proteomes" id="UP000237271"/>
    </source>
</evidence>
<proteinExistence type="predicted"/>
<comment type="caution">
    <text evidence="2">The sequence shown here is derived from an EMBL/GenBank/DDBJ whole genome shotgun (WGS) entry which is preliminary data.</text>
</comment>
<feature type="compositionally biased region" description="Polar residues" evidence="1">
    <location>
        <begin position="76"/>
        <end position="85"/>
    </location>
</feature>
<feature type="region of interest" description="Disordered" evidence="1">
    <location>
        <begin position="1"/>
        <end position="85"/>
    </location>
</feature>
<name>A0A2P4YBZ6_9STRA</name>